<feature type="domain" description="CUE" evidence="2">
    <location>
        <begin position="343"/>
        <end position="386"/>
    </location>
</feature>
<dbReference type="Pfam" id="PF02845">
    <property type="entry name" value="CUE"/>
    <property type="match status" value="1"/>
</dbReference>
<dbReference type="InterPro" id="IPR052586">
    <property type="entry name" value="ASCC2"/>
</dbReference>
<dbReference type="GeneID" id="20830801"/>
<reference evidence="4" key="1">
    <citation type="journal article" date="2011" name="Genetics">
        <title>Massive changes in genome architecture accompany the transition to self-fertility in the filamentous fungus Neurospora tetrasperma.</title>
        <authorList>
            <person name="Ellison C.E."/>
            <person name="Stajich J.E."/>
            <person name="Jacobson D.J."/>
            <person name="Natvig D.O."/>
            <person name="Lapidus A."/>
            <person name="Foster B."/>
            <person name="Aerts A."/>
            <person name="Riley R."/>
            <person name="Lindquist E.A."/>
            <person name="Grigoriev I.V."/>
            <person name="Taylor J.W."/>
        </authorList>
    </citation>
    <scope>NUCLEOTIDE SEQUENCE [LARGE SCALE GENOMIC DNA]</scope>
    <source>
        <strain evidence="4">FGSC 2508 / P0657</strain>
    </source>
</reference>
<evidence type="ECO:0000259" key="2">
    <source>
        <dbReference type="PROSITE" id="PS51140"/>
    </source>
</evidence>
<feature type="region of interest" description="Disordered" evidence="1">
    <location>
        <begin position="452"/>
        <end position="474"/>
    </location>
</feature>
<feature type="compositionally biased region" description="Acidic residues" evidence="1">
    <location>
        <begin position="627"/>
        <end position="636"/>
    </location>
</feature>
<dbReference type="Gene3D" id="1.10.8.10">
    <property type="entry name" value="DNA helicase RuvA subunit, C-terminal domain"/>
    <property type="match status" value="1"/>
</dbReference>
<dbReference type="KEGG" id="nte:NEUTE1DRAFT85216"/>
<protein>
    <recommendedName>
        <fullName evidence="2">CUE domain-containing protein</fullName>
    </recommendedName>
</protein>
<dbReference type="PANTHER" id="PTHR21494:SF0">
    <property type="entry name" value="ACTIVATING SIGNAL COINTEGRATOR 1 COMPLEX SUBUNIT 2"/>
    <property type="match status" value="1"/>
</dbReference>
<dbReference type="HOGENOM" id="CLU_026590_0_0_1"/>
<dbReference type="GO" id="GO:0043130">
    <property type="term" value="F:ubiquitin binding"/>
    <property type="evidence" value="ECO:0007669"/>
    <property type="project" value="InterPro"/>
</dbReference>
<dbReference type="RefSeq" id="XP_009852988.1">
    <property type="nucleotide sequence ID" value="XM_009854686.1"/>
</dbReference>
<sequence length="731" mass="77785">MASKLPAFALFPLAALRNQLLPDEWIACLDAWLVLIDSHLSLPDVAFLSISAKDESLTAFLTSFAHETALGSTSILGPSQSAKRLLKGSFLLTSRLLRSSSPPVPLSQWEFLSDFCRVYGKKRSSELLSSLSESAQKSLDASLSALKKILIKNLDLGLQEGGDLKGVEQRLDRVNDLIGSSPQVASFFLAGSDFLDGLVSCYKIMNPPLRKVIIATTYLCMVGLADGSQDQKLSALTDQLYSLKAAADVHKAGPTNVNDSLVAELVTSTPLLQQLQRKLESVGSGNIRTKSVLKELAAFKKPGGGVPRPKRLVNRQRKAIDKGKGKDVSSLEDTQHQQEIHIHRMSQISQIQDLFPDLGSGFISKLLDHYSSDTEQVVACLLEDSLPPHLQTADRSATLSPPSPKQPKSQGHLRSPRSTPPLPPTRGTTTTTNPLVDDDDFLLSVPASQLQLGKRTDTSADRLLSAPPTTSNPTYKSRILSALAAFDSDDDERDDTYDAADVGGTVDAATVAAGVEDIRLQDNNNQPSSQGGGAGGLAEATEAVLYEVWKTRPGVFGRDAETRRGRERKELRDKTGLSDEAVEGFGVMINRDQNMKRKLERKFGEGAFSGQQVEIQTTRWRDRGGEDGDGETDTDGGGDGPSRGGGYGGPRGGRGPGGGGGGGGRGRGRGGRGGAGGGGGRGGGEAGGSTGQGAPESDLAKRRKEANKGSRANHNRRDQRARKMARGGFGV</sequence>
<organism evidence="3 4">
    <name type="scientific">Neurospora tetrasperma (strain FGSC 2508 / ATCC MYA-4615 / P0657)</name>
    <dbReference type="NCBI Taxonomy" id="510951"/>
    <lineage>
        <taxon>Eukaryota</taxon>
        <taxon>Fungi</taxon>
        <taxon>Dikarya</taxon>
        <taxon>Ascomycota</taxon>
        <taxon>Pezizomycotina</taxon>
        <taxon>Sordariomycetes</taxon>
        <taxon>Sordariomycetidae</taxon>
        <taxon>Sordariales</taxon>
        <taxon>Sordariaceae</taxon>
        <taxon>Neurospora</taxon>
    </lineage>
</organism>
<dbReference type="Proteomes" id="UP000008065">
    <property type="component" value="Unassembled WGS sequence"/>
</dbReference>
<dbReference type="VEuPathDB" id="FungiDB:NEUTE1DRAFT_85216"/>
<dbReference type="SUPFAM" id="SSF46934">
    <property type="entry name" value="UBA-like"/>
    <property type="match status" value="1"/>
</dbReference>
<feature type="compositionally biased region" description="Gly residues" evidence="1">
    <location>
        <begin position="637"/>
        <end position="691"/>
    </location>
</feature>
<dbReference type="InterPro" id="IPR009060">
    <property type="entry name" value="UBA-like_sf"/>
</dbReference>
<dbReference type="AlphaFoldDB" id="F8MSN1"/>
<keyword evidence="4" id="KW-1185">Reference proteome</keyword>
<feature type="compositionally biased region" description="Basic residues" evidence="1">
    <location>
        <begin position="701"/>
        <end position="725"/>
    </location>
</feature>
<dbReference type="OrthoDB" id="5577209at2759"/>
<dbReference type="PROSITE" id="PS51140">
    <property type="entry name" value="CUE"/>
    <property type="match status" value="1"/>
</dbReference>
<dbReference type="InterPro" id="IPR003892">
    <property type="entry name" value="CUE"/>
</dbReference>
<dbReference type="CDD" id="cd14364">
    <property type="entry name" value="CUE_ASCC2"/>
    <property type="match status" value="1"/>
</dbReference>
<accession>F8MSN1</accession>
<feature type="region of interest" description="Disordered" evidence="1">
    <location>
        <begin position="392"/>
        <end position="439"/>
    </location>
</feature>
<feature type="compositionally biased region" description="Low complexity" evidence="1">
    <location>
        <begin position="425"/>
        <end position="435"/>
    </location>
</feature>
<dbReference type="SMART" id="SM00546">
    <property type="entry name" value="CUE"/>
    <property type="match status" value="1"/>
</dbReference>
<dbReference type="EMBL" id="GL891306">
    <property type="protein sequence ID" value="EGO55118.1"/>
    <property type="molecule type" value="Genomic_DNA"/>
</dbReference>
<proteinExistence type="predicted"/>
<dbReference type="InterPro" id="IPR041800">
    <property type="entry name" value="ASCC2_CUE"/>
</dbReference>
<dbReference type="PANTHER" id="PTHR21494">
    <property type="entry name" value="ACTIVATING SIGNAL COINTEGRATOR 1 COMPLEX SUBUNIT 2 ASC-1 COMPLEX SUBUNIT P100"/>
    <property type="match status" value="1"/>
</dbReference>
<feature type="region of interest" description="Disordered" evidence="1">
    <location>
        <begin position="603"/>
        <end position="731"/>
    </location>
</feature>
<feature type="compositionally biased region" description="Polar residues" evidence="1">
    <location>
        <begin position="609"/>
        <end position="618"/>
    </location>
</feature>
<evidence type="ECO:0000256" key="1">
    <source>
        <dbReference type="SAM" id="MobiDB-lite"/>
    </source>
</evidence>
<evidence type="ECO:0000313" key="4">
    <source>
        <dbReference type="Proteomes" id="UP000008065"/>
    </source>
</evidence>
<name>F8MSN1_NEUT8</name>
<evidence type="ECO:0000313" key="3">
    <source>
        <dbReference type="EMBL" id="EGO55118.1"/>
    </source>
</evidence>
<gene>
    <name evidence="3" type="ORF">NEUTE1DRAFT_85216</name>
</gene>